<dbReference type="Proteomes" id="UP001642483">
    <property type="component" value="Unassembled WGS sequence"/>
</dbReference>
<organism evidence="2 3">
    <name type="scientific">Clavelina lepadiformis</name>
    <name type="common">Light-bulb sea squirt</name>
    <name type="synonym">Ascidia lepadiformis</name>
    <dbReference type="NCBI Taxonomy" id="159417"/>
    <lineage>
        <taxon>Eukaryota</taxon>
        <taxon>Metazoa</taxon>
        <taxon>Chordata</taxon>
        <taxon>Tunicata</taxon>
        <taxon>Ascidiacea</taxon>
        <taxon>Aplousobranchia</taxon>
        <taxon>Clavelinidae</taxon>
        <taxon>Clavelina</taxon>
    </lineage>
</organism>
<dbReference type="SUPFAM" id="SSF55961">
    <property type="entry name" value="Bet v1-like"/>
    <property type="match status" value="1"/>
</dbReference>
<dbReference type="SMART" id="SM00234">
    <property type="entry name" value="START"/>
    <property type="match status" value="1"/>
</dbReference>
<comment type="caution">
    <text evidence="2">The sequence shown here is derived from an EMBL/GenBank/DDBJ whole genome shotgun (WGS) entry which is preliminary data.</text>
</comment>
<sequence length="213" mass="24948">MVTSFKEQEFDIAVKEMECPDVSGWELFVETHGIKVFRYYRVQSKLYEYKVFGITNMDADKCALVYMDIAYRKTWDSYVKELTYLRKGDPEVIYWEVAYPWPMSNRDYVYLRQAKTMIKNEKNVYAILGRSAKPGELEERETVDPKRGVIRVDDYLQSMVIADNGKGTSRIYMHYYDNPKGHIPAVVVNWAAKTGVASFLTTLEEACRSYRLE</sequence>
<dbReference type="PANTHER" id="PTHR19308:SF39">
    <property type="entry name" value="PHOSPHATIDYLCHOLINE TRANSFER PROTEIN"/>
    <property type="match status" value="1"/>
</dbReference>
<evidence type="ECO:0000313" key="3">
    <source>
        <dbReference type="Proteomes" id="UP001642483"/>
    </source>
</evidence>
<evidence type="ECO:0000313" key="2">
    <source>
        <dbReference type="EMBL" id="CAK8678920.1"/>
    </source>
</evidence>
<dbReference type="Gene3D" id="3.30.530.20">
    <property type="match status" value="1"/>
</dbReference>
<name>A0ABP0FGW3_CLALP</name>
<reference evidence="2 3" key="1">
    <citation type="submission" date="2024-02" db="EMBL/GenBank/DDBJ databases">
        <authorList>
            <person name="Daric V."/>
            <person name="Darras S."/>
        </authorList>
    </citation>
    <scope>NUCLEOTIDE SEQUENCE [LARGE SCALE GENOMIC DNA]</scope>
</reference>
<feature type="domain" description="START" evidence="1">
    <location>
        <begin position="23"/>
        <end position="212"/>
    </location>
</feature>
<protein>
    <recommendedName>
        <fullName evidence="1">START domain-containing protein</fullName>
    </recommendedName>
</protein>
<dbReference type="InterPro" id="IPR051213">
    <property type="entry name" value="START_lipid_transfer"/>
</dbReference>
<accession>A0ABP0FGW3</accession>
<dbReference type="PROSITE" id="PS50848">
    <property type="entry name" value="START"/>
    <property type="match status" value="1"/>
</dbReference>
<dbReference type="InterPro" id="IPR023393">
    <property type="entry name" value="START-like_dom_sf"/>
</dbReference>
<dbReference type="Pfam" id="PF01852">
    <property type="entry name" value="START"/>
    <property type="match status" value="1"/>
</dbReference>
<gene>
    <name evidence="2" type="ORF">CVLEPA_LOCUS9192</name>
</gene>
<dbReference type="EMBL" id="CAWYQH010000057">
    <property type="protein sequence ID" value="CAK8678920.1"/>
    <property type="molecule type" value="Genomic_DNA"/>
</dbReference>
<evidence type="ECO:0000259" key="1">
    <source>
        <dbReference type="PROSITE" id="PS50848"/>
    </source>
</evidence>
<keyword evidence="3" id="KW-1185">Reference proteome</keyword>
<dbReference type="PANTHER" id="PTHR19308">
    <property type="entry name" value="PHOSPHATIDYLCHOLINE TRANSFER PROTEIN"/>
    <property type="match status" value="1"/>
</dbReference>
<dbReference type="InterPro" id="IPR002913">
    <property type="entry name" value="START_lipid-bd_dom"/>
</dbReference>
<proteinExistence type="predicted"/>